<keyword evidence="5" id="KW-0201">Cytochrome c-type biogenesis</keyword>
<dbReference type="GO" id="GO:0046872">
    <property type="term" value="F:metal ion binding"/>
    <property type="evidence" value="ECO:0007669"/>
    <property type="project" value="UniProtKB-KW"/>
</dbReference>
<dbReference type="Proteomes" id="UP000031656">
    <property type="component" value="Chromosome"/>
</dbReference>
<keyword evidence="3 9" id="KW-0479">Metal-binding</keyword>
<feature type="domain" description="CcmH/CycL/Ccl2/NrfF N-terminal" evidence="10">
    <location>
        <begin position="20"/>
        <end position="152"/>
    </location>
</feature>
<dbReference type="InterPro" id="IPR051263">
    <property type="entry name" value="C-type_cytochrome_biogenesis"/>
</dbReference>
<feature type="chain" id="PRO_5011020283" description="Cytochrome c-type biogenesis protein" evidence="9">
    <location>
        <begin position="25"/>
        <end position="156"/>
    </location>
</feature>
<keyword evidence="9" id="KW-1133">Transmembrane helix</keyword>
<evidence type="ECO:0000256" key="6">
    <source>
        <dbReference type="ARBA" id="ARBA00023004"/>
    </source>
</evidence>
<evidence type="ECO:0000256" key="5">
    <source>
        <dbReference type="ARBA" id="ARBA00022748"/>
    </source>
</evidence>
<organism evidence="11 12">
    <name type="scientific">Gluconobacter oxydans DSM 3504</name>
    <dbReference type="NCBI Taxonomy" id="1288313"/>
    <lineage>
        <taxon>Bacteria</taxon>
        <taxon>Pseudomonadati</taxon>
        <taxon>Pseudomonadota</taxon>
        <taxon>Alphaproteobacteria</taxon>
        <taxon>Acetobacterales</taxon>
        <taxon>Acetobacteraceae</taxon>
        <taxon>Gluconobacter</taxon>
    </lineage>
</organism>
<dbReference type="GO" id="GO:0017004">
    <property type="term" value="P:cytochrome complex assembly"/>
    <property type="evidence" value="ECO:0007669"/>
    <property type="project" value="UniProtKB-KW"/>
</dbReference>
<keyword evidence="2 9" id="KW-0349">Heme</keyword>
<dbReference type="InterPro" id="IPR005616">
    <property type="entry name" value="CcmH/CycL/Ccl2/NrfF_N"/>
</dbReference>
<evidence type="ECO:0000256" key="2">
    <source>
        <dbReference type="ARBA" id="ARBA00022617"/>
    </source>
</evidence>
<dbReference type="AlphaFoldDB" id="A0A067Z584"/>
<name>A0A067Z584_GLUOY</name>
<comment type="function">
    <text evidence="7">Required for the biogenesis of c-type cytochromes. Possible subunit of a heme lyase.</text>
</comment>
<dbReference type="GO" id="GO:0005886">
    <property type="term" value="C:plasma membrane"/>
    <property type="evidence" value="ECO:0007669"/>
    <property type="project" value="TreeGrafter"/>
</dbReference>
<dbReference type="PANTHER" id="PTHR47870">
    <property type="entry name" value="CYTOCHROME C-TYPE BIOGENESIS PROTEIN CCMH"/>
    <property type="match status" value="1"/>
</dbReference>
<dbReference type="Gene3D" id="1.10.8.640">
    <property type="entry name" value="Cytochrome C biogenesis protein"/>
    <property type="match status" value="1"/>
</dbReference>
<accession>A0A067Z584</accession>
<keyword evidence="4 9" id="KW-0732">Signal</keyword>
<protein>
    <recommendedName>
        <fullName evidence="9">Cytochrome c-type biogenesis protein</fullName>
    </recommendedName>
</protein>
<dbReference type="CDD" id="cd16378">
    <property type="entry name" value="CcmH_N"/>
    <property type="match status" value="1"/>
</dbReference>
<dbReference type="PANTHER" id="PTHR47870:SF1">
    <property type="entry name" value="CYTOCHROME C-TYPE BIOGENESIS PROTEIN CCMH"/>
    <property type="match status" value="1"/>
</dbReference>
<dbReference type="FunFam" id="1.10.8.640:FF:000001">
    <property type="entry name" value="Cytochrome c-type biogenesis protein"/>
    <property type="match status" value="1"/>
</dbReference>
<dbReference type="GeneID" id="56905983"/>
<dbReference type="Pfam" id="PF03918">
    <property type="entry name" value="CcmH"/>
    <property type="match status" value="1"/>
</dbReference>
<reference evidence="11 12" key="1">
    <citation type="journal article" date="2015" name="Appl. Microbiol. Biotechnol.">
        <title>The consequence of an additional NADH dehydrogenase paralog on the growth of Gluconobacter oxydans DSM3504.</title>
        <authorList>
            <person name="Kostner D."/>
            <person name="Luchterhand B."/>
            <person name="Junker A."/>
            <person name="Volland S."/>
            <person name="Daniel R."/>
            <person name="Buchs J."/>
            <person name="Liebl W."/>
            <person name="Ehrenreich A."/>
        </authorList>
    </citation>
    <scope>NUCLEOTIDE SEQUENCE [LARGE SCALE GENOMIC DNA]</scope>
    <source>
        <strain evidence="11">DSM 3504</strain>
    </source>
</reference>
<comment type="similarity">
    <text evidence="1 9">Belongs to the CcmH/CycL/Ccl2/NrfF family.</text>
</comment>
<gene>
    <name evidence="11" type="primary">ccmH</name>
    <name evidence="11" type="ORF">GLS_c17660</name>
</gene>
<comment type="subcellular location">
    <subcellularLocation>
        <location evidence="8">Membrane</location>
        <topology evidence="8">Single-pass membrane protein</topology>
        <orientation evidence="8">Periplasmic side</orientation>
    </subcellularLocation>
</comment>
<evidence type="ECO:0000256" key="8">
    <source>
        <dbReference type="ARBA" id="ARBA00060491"/>
    </source>
</evidence>
<dbReference type="InterPro" id="IPR038297">
    <property type="entry name" value="CcmH/CycL/NrfF/Ccl2_sf"/>
</dbReference>
<dbReference type="HOGENOM" id="CLU_107187_2_0_5"/>
<dbReference type="EMBL" id="CP004373">
    <property type="protein sequence ID" value="AHK71643.1"/>
    <property type="molecule type" value="Genomic_DNA"/>
</dbReference>
<sequence>MKASRRFPALLLAAGLIGGGVALAVDDPAEMLPNPAQEKRAEAIGAHLRCLVCQNESIEDSSAPLARDLRKVVREQVSAGKSDQQIMDWMTERYGEFIRLAPQFSWSTALLWLMPALALVAGLVIAWRATKRRTVVTPAPLTDDERARLDALSGRE</sequence>
<evidence type="ECO:0000256" key="4">
    <source>
        <dbReference type="ARBA" id="ARBA00022729"/>
    </source>
</evidence>
<keyword evidence="6 9" id="KW-0408">Iron</keyword>
<evidence type="ECO:0000313" key="11">
    <source>
        <dbReference type="EMBL" id="AHK71643.1"/>
    </source>
</evidence>
<evidence type="ECO:0000256" key="3">
    <source>
        <dbReference type="ARBA" id="ARBA00022723"/>
    </source>
</evidence>
<evidence type="ECO:0000313" key="12">
    <source>
        <dbReference type="Proteomes" id="UP000031656"/>
    </source>
</evidence>
<evidence type="ECO:0000259" key="10">
    <source>
        <dbReference type="Pfam" id="PF03918"/>
    </source>
</evidence>
<dbReference type="RefSeq" id="WP_011253171.1">
    <property type="nucleotide sequence ID" value="NZ_CP004373.1"/>
</dbReference>
<feature type="transmembrane region" description="Helical" evidence="9">
    <location>
        <begin position="109"/>
        <end position="127"/>
    </location>
</feature>
<dbReference type="KEGG" id="goy:GLS_c17660"/>
<evidence type="ECO:0000256" key="1">
    <source>
        <dbReference type="ARBA" id="ARBA00010342"/>
    </source>
</evidence>
<keyword evidence="9" id="KW-0812">Transmembrane</keyword>
<feature type="signal peptide" evidence="9">
    <location>
        <begin position="1"/>
        <end position="24"/>
    </location>
</feature>
<evidence type="ECO:0000256" key="7">
    <source>
        <dbReference type="ARBA" id="ARBA00037230"/>
    </source>
</evidence>
<proteinExistence type="inferred from homology"/>
<evidence type="ECO:0000256" key="9">
    <source>
        <dbReference type="RuleBase" id="RU364112"/>
    </source>
</evidence>
<keyword evidence="9" id="KW-0472">Membrane</keyword>